<dbReference type="Pfam" id="PF01190">
    <property type="entry name" value="Pollen_Ole_e_1"/>
    <property type="match status" value="1"/>
</dbReference>
<dbReference type="OrthoDB" id="747559at2759"/>
<dbReference type="Proteomes" id="UP000036987">
    <property type="component" value="Unassembled WGS sequence"/>
</dbReference>
<dbReference type="STRING" id="29655.A0A0K9NNR6"/>
<feature type="chain" id="PRO_5005526940" description="Pollen Ole e 1 allergen and extensin family protein" evidence="2">
    <location>
        <begin position="27"/>
        <end position="171"/>
    </location>
</feature>
<protein>
    <recommendedName>
        <fullName evidence="5">Pollen Ole e 1 allergen and extensin family protein</fullName>
    </recommendedName>
</protein>
<evidence type="ECO:0000313" key="3">
    <source>
        <dbReference type="EMBL" id="KMZ58258.1"/>
    </source>
</evidence>
<evidence type="ECO:0000256" key="2">
    <source>
        <dbReference type="SAM" id="SignalP"/>
    </source>
</evidence>
<keyword evidence="1 2" id="KW-0732">Signal</keyword>
<gene>
    <name evidence="3" type="ORF">ZOSMA_78G00260</name>
</gene>
<feature type="signal peptide" evidence="2">
    <location>
        <begin position="1"/>
        <end position="26"/>
    </location>
</feature>
<keyword evidence="4" id="KW-1185">Reference proteome</keyword>
<evidence type="ECO:0000256" key="1">
    <source>
        <dbReference type="ARBA" id="ARBA00022729"/>
    </source>
</evidence>
<dbReference type="PANTHER" id="PTHR33470:SF29">
    <property type="entry name" value="POLLEN OLE E 1 ALLERGEN AND EXTENSIN FAMILY PROTEIN"/>
    <property type="match status" value="1"/>
</dbReference>
<dbReference type="EMBL" id="LFYR01001962">
    <property type="protein sequence ID" value="KMZ58258.1"/>
    <property type="molecule type" value="Genomic_DNA"/>
</dbReference>
<evidence type="ECO:0008006" key="5">
    <source>
        <dbReference type="Google" id="ProtNLM"/>
    </source>
</evidence>
<accession>A0A0K9NNR6</accession>
<dbReference type="OMA" id="SVTCMDE"/>
<dbReference type="GO" id="GO:0071944">
    <property type="term" value="C:cell periphery"/>
    <property type="evidence" value="ECO:0000318"/>
    <property type="project" value="GO_Central"/>
</dbReference>
<name>A0A0K9NNR6_ZOSMR</name>
<evidence type="ECO:0000313" key="4">
    <source>
        <dbReference type="Proteomes" id="UP000036987"/>
    </source>
</evidence>
<dbReference type="AlphaFoldDB" id="A0A0K9NNR6"/>
<proteinExistence type="predicted"/>
<sequence>MTGREALVFLIALAAASTLFITTCRADDPRVIHIQGKVVCTDCSKDWNEWVNGAKPLQGSKVAVICMDNNDRVVYHTMNITNEEGMFKLIVDRHINGKKLMVNGCVVKLVSSTHSDCNVLTDFSGGKTGVKLRSPSLVYQDITEYTIPPFSFTSPMCDDKDIDKPAQVNDD</sequence>
<reference evidence="4" key="1">
    <citation type="journal article" date="2016" name="Nature">
        <title>The genome of the seagrass Zostera marina reveals angiosperm adaptation to the sea.</title>
        <authorList>
            <person name="Olsen J.L."/>
            <person name="Rouze P."/>
            <person name="Verhelst B."/>
            <person name="Lin Y.-C."/>
            <person name="Bayer T."/>
            <person name="Collen J."/>
            <person name="Dattolo E."/>
            <person name="De Paoli E."/>
            <person name="Dittami S."/>
            <person name="Maumus F."/>
            <person name="Michel G."/>
            <person name="Kersting A."/>
            <person name="Lauritano C."/>
            <person name="Lohaus R."/>
            <person name="Toepel M."/>
            <person name="Tonon T."/>
            <person name="Vanneste K."/>
            <person name="Amirebrahimi M."/>
            <person name="Brakel J."/>
            <person name="Bostroem C."/>
            <person name="Chovatia M."/>
            <person name="Grimwood J."/>
            <person name="Jenkins J.W."/>
            <person name="Jueterbock A."/>
            <person name="Mraz A."/>
            <person name="Stam W.T."/>
            <person name="Tice H."/>
            <person name="Bornberg-Bauer E."/>
            <person name="Green P.J."/>
            <person name="Pearson G.A."/>
            <person name="Procaccini G."/>
            <person name="Duarte C.M."/>
            <person name="Schmutz J."/>
            <person name="Reusch T.B.H."/>
            <person name="Van de Peer Y."/>
        </authorList>
    </citation>
    <scope>NUCLEOTIDE SEQUENCE [LARGE SCALE GENOMIC DNA]</scope>
    <source>
        <strain evidence="4">cv. Finnish</strain>
    </source>
</reference>
<organism evidence="3 4">
    <name type="scientific">Zostera marina</name>
    <name type="common">Eelgrass</name>
    <dbReference type="NCBI Taxonomy" id="29655"/>
    <lineage>
        <taxon>Eukaryota</taxon>
        <taxon>Viridiplantae</taxon>
        <taxon>Streptophyta</taxon>
        <taxon>Embryophyta</taxon>
        <taxon>Tracheophyta</taxon>
        <taxon>Spermatophyta</taxon>
        <taxon>Magnoliopsida</taxon>
        <taxon>Liliopsida</taxon>
        <taxon>Zosteraceae</taxon>
        <taxon>Zostera</taxon>
    </lineage>
</organism>
<dbReference type="PANTHER" id="PTHR33470">
    <property type="entry name" value="OS01G0164075 PROTEIN"/>
    <property type="match status" value="1"/>
</dbReference>
<comment type="caution">
    <text evidence="3">The sequence shown here is derived from an EMBL/GenBank/DDBJ whole genome shotgun (WGS) entry which is preliminary data.</text>
</comment>